<feature type="domain" description="Sugar 3,4-ketoisomerase QdtA cupin" evidence="1">
    <location>
        <begin position="11"/>
        <end position="137"/>
    </location>
</feature>
<proteinExistence type="predicted"/>
<dbReference type="RefSeq" id="WP_182484714.1">
    <property type="nucleotide sequence ID" value="NZ_JACGWU010000003.1"/>
</dbReference>
<comment type="caution">
    <text evidence="2">The sequence shown here is derived from an EMBL/GenBank/DDBJ whole genome shotgun (WGS) entry which is preliminary data.</text>
</comment>
<dbReference type="SUPFAM" id="SSF51182">
    <property type="entry name" value="RmlC-like cupins"/>
    <property type="match status" value="1"/>
</dbReference>
<evidence type="ECO:0000259" key="1">
    <source>
        <dbReference type="Pfam" id="PF05523"/>
    </source>
</evidence>
<protein>
    <submittedName>
        <fullName evidence="2">dTDP-4-dehydrorhamnose 3,5-epimerase-like enzyme</fullName>
    </submittedName>
</protein>
<sequence length="147" mass="16447">MAEERSTHDPRRIELTGFNDQRGSLVVGEYPVSLPFSVQRFFYVSNVPEGEPRGIHAHKECHQFLVCVSGSVKAMVDDGQHREVISLSSNGQGLHMPPLTWGAQYDYSPDAVLLVLASHPYDAEDYIHEYEEFLRAVASAAKVSRES</sequence>
<dbReference type="AlphaFoldDB" id="A0A7W3PPH3"/>
<reference evidence="2 3" key="1">
    <citation type="submission" date="2020-07" db="EMBL/GenBank/DDBJ databases">
        <title>Sequencing the genomes of 1000 actinobacteria strains.</title>
        <authorList>
            <person name="Klenk H.-P."/>
        </authorList>
    </citation>
    <scope>NUCLEOTIDE SEQUENCE [LARGE SCALE GENOMIC DNA]</scope>
    <source>
        <strain evidence="2 3">DSM 23737</strain>
    </source>
</reference>
<dbReference type="EMBL" id="JACGWU010000003">
    <property type="protein sequence ID" value="MBA8829276.1"/>
    <property type="molecule type" value="Genomic_DNA"/>
</dbReference>
<accession>A0A7W3PPH3</accession>
<dbReference type="InterPro" id="IPR008894">
    <property type="entry name" value="QdtA_cupin_dom"/>
</dbReference>
<dbReference type="InterPro" id="IPR014710">
    <property type="entry name" value="RmlC-like_jellyroll"/>
</dbReference>
<evidence type="ECO:0000313" key="2">
    <source>
        <dbReference type="EMBL" id="MBA8829276.1"/>
    </source>
</evidence>
<organism evidence="2 3">
    <name type="scientific">Alpinimonas psychrophila</name>
    <dbReference type="NCBI Taxonomy" id="748908"/>
    <lineage>
        <taxon>Bacteria</taxon>
        <taxon>Bacillati</taxon>
        <taxon>Actinomycetota</taxon>
        <taxon>Actinomycetes</taxon>
        <taxon>Micrococcales</taxon>
        <taxon>Microbacteriaceae</taxon>
        <taxon>Alpinimonas</taxon>
    </lineage>
</organism>
<evidence type="ECO:0000313" key="3">
    <source>
        <dbReference type="Proteomes" id="UP000524237"/>
    </source>
</evidence>
<dbReference type="Gene3D" id="2.60.120.10">
    <property type="entry name" value="Jelly Rolls"/>
    <property type="match status" value="1"/>
</dbReference>
<dbReference type="Proteomes" id="UP000524237">
    <property type="component" value="Unassembled WGS sequence"/>
</dbReference>
<dbReference type="Pfam" id="PF05523">
    <property type="entry name" value="FdtA"/>
    <property type="match status" value="1"/>
</dbReference>
<keyword evidence="3" id="KW-1185">Reference proteome</keyword>
<dbReference type="CDD" id="cd20292">
    <property type="entry name" value="cupin_QdtA-like"/>
    <property type="match status" value="1"/>
</dbReference>
<dbReference type="InterPro" id="IPR011051">
    <property type="entry name" value="RmlC_Cupin_sf"/>
</dbReference>
<gene>
    <name evidence="2" type="ORF">FB555_001379</name>
</gene>
<name>A0A7W3PPH3_9MICO</name>